<feature type="region of interest" description="Disordered" evidence="1">
    <location>
        <begin position="54"/>
        <end position="93"/>
    </location>
</feature>
<organism evidence="2 3">
    <name type="scientific">Ajellomyces capsulatus (strain H143)</name>
    <name type="common">Darling's disease fungus</name>
    <name type="synonym">Histoplasma capsulatum</name>
    <dbReference type="NCBI Taxonomy" id="544712"/>
    <lineage>
        <taxon>Eukaryota</taxon>
        <taxon>Fungi</taxon>
        <taxon>Dikarya</taxon>
        <taxon>Ascomycota</taxon>
        <taxon>Pezizomycotina</taxon>
        <taxon>Eurotiomycetes</taxon>
        <taxon>Eurotiomycetidae</taxon>
        <taxon>Onygenales</taxon>
        <taxon>Ajellomycetaceae</taxon>
        <taxon>Histoplasma</taxon>
    </lineage>
</organism>
<evidence type="ECO:0000313" key="3">
    <source>
        <dbReference type="Proteomes" id="UP000002624"/>
    </source>
</evidence>
<accession>C6HFN5</accession>
<name>C6HFN5_AJECH</name>
<dbReference type="VEuPathDB" id="FungiDB:HCDG_05225"/>
<dbReference type="HOGENOM" id="CLU_1115510_0_0_1"/>
<gene>
    <name evidence="2" type="ORF">HCDG_05225</name>
</gene>
<evidence type="ECO:0000256" key="1">
    <source>
        <dbReference type="SAM" id="MobiDB-lite"/>
    </source>
</evidence>
<proteinExistence type="predicted"/>
<dbReference type="EMBL" id="GG692425">
    <property type="protein sequence ID" value="EER40636.1"/>
    <property type="molecule type" value="Genomic_DNA"/>
</dbReference>
<feature type="compositionally biased region" description="Polar residues" evidence="1">
    <location>
        <begin position="64"/>
        <end position="93"/>
    </location>
</feature>
<reference evidence="3" key="1">
    <citation type="submission" date="2009-05" db="EMBL/GenBank/DDBJ databases">
        <title>The genome sequence of Ajellomyces capsulatus strain H143.</title>
        <authorList>
            <person name="Champion M."/>
            <person name="Cuomo C.A."/>
            <person name="Ma L.-J."/>
            <person name="Henn M.R."/>
            <person name="Sil A."/>
            <person name="Goldman B."/>
            <person name="Young S.K."/>
            <person name="Kodira C.D."/>
            <person name="Zeng Q."/>
            <person name="Koehrsen M."/>
            <person name="Alvarado L."/>
            <person name="Berlin A.M."/>
            <person name="Borenstein D."/>
            <person name="Chen Z."/>
            <person name="Engels R."/>
            <person name="Freedman E."/>
            <person name="Gellesch M."/>
            <person name="Goldberg J."/>
            <person name="Griggs A."/>
            <person name="Gujja S."/>
            <person name="Heiman D.I."/>
            <person name="Hepburn T.A."/>
            <person name="Howarth C."/>
            <person name="Jen D."/>
            <person name="Larson L."/>
            <person name="Lewis B."/>
            <person name="Mehta T."/>
            <person name="Park D."/>
            <person name="Pearson M."/>
            <person name="Roberts A."/>
            <person name="Saif S."/>
            <person name="Shea T.D."/>
            <person name="Shenoy N."/>
            <person name="Sisk P."/>
            <person name="Stolte C."/>
            <person name="Sykes S."/>
            <person name="Walk T."/>
            <person name="White J."/>
            <person name="Yandava C."/>
            <person name="Klein B."/>
            <person name="McEwen J.G."/>
            <person name="Puccia R."/>
            <person name="Goldman G.H."/>
            <person name="Felipe M.S."/>
            <person name="Nino-Vega G."/>
            <person name="San-Blas G."/>
            <person name="Taylor J.W."/>
            <person name="Mendoza L."/>
            <person name="Galagan J.E."/>
            <person name="Nusbaum C."/>
            <person name="Birren B.W."/>
        </authorList>
    </citation>
    <scope>NUCLEOTIDE SEQUENCE [LARGE SCALE GENOMIC DNA]</scope>
    <source>
        <strain evidence="3">H143</strain>
    </source>
</reference>
<dbReference type="AlphaFoldDB" id="C6HFN5"/>
<sequence>MPQTMSSRIPCRACSCTLDQVIAIDTPRASGQVEDHAGEPQASIEIMDMQTHPTTHPAEDQATPAPQQAPMLQQSTINSQPPSTEQPQEMSQTAESIPLADIFEFMLDEATSTQQALYLLEPIQGEFNMTDTDKWLANLENNNNIDWPHDPGTIESIPTFMATNTRTGQRGLYKACRCSEYQKIYSTWPVEDAELTIAHCMKICMYCGKDFPVAAELHKHLKFKKEHVVRNLTVRPAGGKYGAPNPRWT</sequence>
<dbReference type="Proteomes" id="UP000002624">
    <property type="component" value="Unassembled WGS sequence"/>
</dbReference>
<dbReference type="STRING" id="544712.C6HFN5"/>
<protein>
    <submittedName>
        <fullName evidence="2">Uncharacterized protein</fullName>
    </submittedName>
</protein>
<evidence type="ECO:0000313" key="2">
    <source>
        <dbReference type="EMBL" id="EER40636.1"/>
    </source>
</evidence>